<evidence type="ECO:0000256" key="1">
    <source>
        <dbReference type="ARBA" id="ARBA00008779"/>
    </source>
</evidence>
<evidence type="ECO:0000313" key="6">
    <source>
        <dbReference type="EMBL" id="THF75707.1"/>
    </source>
</evidence>
<dbReference type="PANTHER" id="PTHR42693">
    <property type="entry name" value="ARYLSULFATASE FAMILY MEMBER"/>
    <property type="match status" value="1"/>
</dbReference>
<name>A0A4S4BP01_9BACL</name>
<dbReference type="SUPFAM" id="SSF53649">
    <property type="entry name" value="Alkaline phosphatase-like"/>
    <property type="match status" value="1"/>
</dbReference>
<proteinExistence type="inferred from homology"/>
<dbReference type="PROSITE" id="PS00149">
    <property type="entry name" value="SULFATASE_2"/>
    <property type="match status" value="1"/>
</dbReference>
<sequence>MQPNLLFVFADQWRRSAAGYRGEDPVLTPEIDEFAKSSLTLDRAISCFPLCSPNRAAMLTGKFPLTNGVTTNCKPGLSVALREGETGIGNALKEAGYATGYIGKWHLDLPEQNAEPEPASGARHWDAYTPPGPKRLGFDFWYSYGAHDEHNAPHYWMDSPEMIQADEWSLKHETDVAIRFLQERDKTKPFALYVSWNPPHQPFDQVPECYRSRYSDCETVLPLNVSGDGIGQAEAHLRDYYAAITGMSEQFGRLLDELEQEGISDDTIIVLTSDHGETMGAHGWLEHKNIWYEEAIGIPFLIRWPGRIEPGREAVLINSVDQAPTLLGLLDIPVPEPMEGVDLSVHLLGGQDTLPSSAFICHYPGSVSEHEEARRLGLDINSFGWRGIRTAKHTYVAQHPFSAREQPPVRLLYDNAADPYQLQPRRMECPPNDLVAAGLEKELLDWLERLDDPFAAALRSESPI</sequence>
<dbReference type="InterPro" id="IPR050738">
    <property type="entry name" value="Sulfatase"/>
</dbReference>
<reference evidence="6 7" key="1">
    <citation type="submission" date="2019-04" db="EMBL/GenBank/DDBJ databases">
        <title>Cohnella sp. nov. isolated from preserved vegetables.</title>
        <authorList>
            <person name="Lin S.-Y."/>
            <person name="Hung M.-H."/>
            <person name="Young C.-C."/>
        </authorList>
    </citation>
    <scope>NUCLEOTIDE SEQUENCE [LARGE SCALE GENOMIC DNA]</scope>
    <source>
        <strain evidence="6 7">CC-MHH1044</strain>
    </source>
</reference>
<dbReference type="Pfam" id="PF00884">
    <property type="entry name" value="Sulfatase"/>
    <property type="match status" value="1"/>
</dbReference>
<dbReference type="Proteomes" id="UP000310636">
    <property type="component" value="Unassembled WGS sequence"/>
</dbReference>
<evidence type="ECO:0000313" key="7">
    <source>
        <dbReference type="Proteomes" id="UP000310636"/>
    </source>
</evidence>
<evidence type="ECO:0000256" key="3">
    <source>
        <dbReference type="ARBA" id="ARBA00022801"/>
    </source>
</evidence>
<keyword evidence="3" id="KW-0378">Hydrolase</keyword>
<comment type="caution">
    <text evidence="6">The sequence shown here is derived from an EMBL/GenBank/DDBJ whole genome shotgun (WGS) entry which is preliminary data.</text>
</comment>
<organism evidence="6 7">
    <name type="scientific">Cohnella fermenti</name>
    <dbReference type="NCBI Taxonomy" id="2565925"/>
    <lineage>
        <taxon>Bacteria</taxon>
        <taxon>Bacillati</taxon>
        <taxon>Bacillota</taxon>
        <taxon>Bacilli</taxon>
        <taxon>Bacillales</taxon>
        <taxon>Paenibacillaceae</taxon>
        <taxon>Cohnella</taxon>
    </lineage>
</organism>
<dbReference type="InterPro" id="IPR017850">
    <property type="entry name" value="Alkaline_phosphatase_core_sf"/>
</dbReference>
<dbReference type="CDD" id="cd16034">
    <property type="entry name" value="sulfatase_like"/>
    <property type="match status" value="1"/>
</dbReference>
<protein>
    <submittedName>
        <fullName evidence="6">Sulfatase</fullName>
    </submittedName>
</protein>
<dbReference type="AlphaFoldDB" id="A0A4S4BP01"/>
<keyword evidence="7" id="KW-1185">Reference proteome</keyword>
<dbReference type="OrthoDB" id="9762324at2"/>
<dbReference type="Gene3D" id="3.40.720.10">
    <property type="entry name" value="Alkaline Phosphatase, subunit A"/>
    <property type="match status" value="1"/>
</dbReference>
<dbReference type="GO" id="GO:0046872">
    <property type="term" value="F:metal ion binding"/>
    <property type="evidence" value="ECO:0007669"/>
    <property type="project" value="UniProtKB-KW"/>
</dbReference>
<evidence type="ECO:0000256" key="2">
    <source>
        <dbReference type="ARBA" id="ARBA00022723"/>
    </source>
</evidence>
<comment type="similarity">
    <text evidence="1">Belongs to the sulfatase family.</text>
</comment>
<dbReference type="InterPro" id="IPR000917">
    <property type="entry name" value="Sulfatase_N"/>
</dbReference>
<gene>
    <name evidence="6" type="ORF">E6C55_20845</name>
</gene>
<dbReference type="InterPro" id="IPR024607">
    <property type="entry name" value="Sulfatase_CS"/>
</dbReference>
<feature type="domain" description="Sulfatase N-terminal" evidence="5">
    <location>
        <begin position="3"/>
        <end position="332"/>
    </location>
</feature>
<keyword evidence="2" id="KW-0479">Metal-binding</keyword>
<accession>A0A4S4BP01</accession>
<evidence type="ECO:0000259" key="5">
    <source>
        <dbReference type="Pfam" id="PF00884"/>
    </source>
</evidence>
<keyword evidence="4" id="KW-0106">Calcium</keyword>
<dbReference type="GO" id="GO:0004065">
    <property type="term" value="F:arylsulfatase activity"/>
    <property type="evidence" value="ECO:0007669"/>
    <property type="project" value="TreeGrafter"/>
</dbReference>
<dbReference type="EMBL" id="SSOB01000029">
    <property type="protein sequence ID" value="THF75707.1"/>
    <property type="molecule type" value="Genomic_DNA"/>
</dbReference>
<evidence type="ECO:0000256" key="4">
    <source>
        <dbReference type="ARBA" id="ARBA00022837"/>
    </source>
</evidence>
<dbReference type="PANTHER" id="PTHR42693:SF53">
    <property type="entry name" value="ENDO-4-O-SULFATASE"/>
    <property type="match status" value="1"/>
</dbReference>
<dbReference type="Gene3D" id="3.30.1120.10">
    <property type="match status" value="1"/>
</dbReference>
<dbReference type="RefSeq" id="WP_136371755.1">
    <property type="nucleotide sequence ID" value="NZ_SSOB01000029.1"/>
</dbReference>